<keyword evidence="4 5" id="KW-0472">Membrane</keyword>
<organism evidence="6 7">
    <name type="scientific">Persicitalea jodogahamensis</name>
    <dbReference type="NCBI Taxonomy" id="402147"/>
    <lineage>
        <taxon>Bacteria</taxon>
        <taxon>Pseudomonadati</taxon>
        <taxon>Bacteroidota</taxon>
        <taxon>Cytophagia</taxon>
        <taxon>Cytophagales</taxon>
        <taxon>Spirosomataceae</taxon>
        <taxon>Persicitalea</taxon>
    </lineage>
</organism>
<dbReference type="EMBL" id="BMXF01000010">
    <property type="protein sequence ID" value="GHB88976.1"/>
    <property type="molecule type" value="Genomic_DNA"/>
</dbReference>
<protein>
    <recommendedName>
        <fullName evidence="8">Protein-S-isoprenylcysteine O-methyltransferase</fullName>
    </recommendedName>
</protein>
<dbReference type="PANTHER" id="PTHR12714">
    <property type="entry name" value="PROTEIN-S ISOPRENYLCYSTEINE O-METHYLTRANSFERASE"/>
    <property type="match status" value="1"/>
</dbReference>
<reference evidence="6 7" key="1">
    <citation type="journal article" date="2014" name="Int. J. Syst. Evol. Microbiol.">
        <title>Complete genome sequence of Corynebacterium casei LMG S-19264T (=DSM 44701T), isolated from a smear-ripened cheese.</title>
        <authorList>
            <consortium name="US DOE Joint Genome Institute (JGI-PGF)"/>
            <person name="Walter F."/>
            <person name="Albersmeier A."/>
            <person name="Kalinowski J."/>
            <person name="Ruckert C."/>
        </authorList>
    </citation>
    <scope>NUCLEOTIDE SEQUENCE [LARGE SCALE GENOMIC DNA]</scope>
    <source>
        <strain evidence="6 7">KCTC 12866</strain>
    </source>
</reference>
<dbReference type="PANTHER" id="PTHR12714:SF9">
    <property type="entry name" value="PROTEIN-S-ISOPRENYLCYSTEINE O-METHYLTRANSFERASE"/>
    <property type="match status" value="1"/>
</dbReference>
<dbReference type="Gene3D" id="1.20.120.1630">
    <property type="match status" value="1"/>
</dbReference>
<evidence type="ECO:0000256" key="5">
    <source>
        <dbReference type="SAM" id="Phobius"/>
    </source>
</evidence>
<evidence type="ECO:0000313" key="7">
    <source>
        <dbReference type="Proteomes" id="UP000598271"/>
    </source>
</evidence>
<feature type="transmembrane region" description="Helical" evidence="5">
    <location>
        <begin position="116"/>
        <end position="133"/>
    </location>
</feature>
<keyword evidence="3 5" id="KW-1133">Transmembrane helix</keyword>
<dbReference type="RefSeq" id="WP_189569283.1">
    <property type="nucleotide sequence ID" value="NZ_BMXF01000010.1"/>
</dbReference>
<evidence type="ECO:0000313" key="6">
    <source>
        <dbReference type="EMBL" id="GHB88976.1"/>
    </source>
</evidence>
<dbReference type="Pfam" id="PF04140">
    <property type="entry name" value="ICMT"/>
    <property type="match status" value="1"/>
</dbReference>
<keyword evidence="2 5" id="KW-0812">Transmembrane</keyword>
<dbReference type="GO" id="GO:0004671">
    <property type="term" value="F:protein C-terminal S-isoprenylcysteine carboxyl O-methyltransferase activity"/>
    <property type="evidence" value="ECO:0007669"/>
    <property type="project" value="InterPro"/>
</dbReference>
<feature type="transmembrane region" description="Helical" evidence="5">
    <location>
        <begin position="44"/>
        <end position="64"/>
    </location>
</feature>
<evidence type="ECO:0000256" key="2">
    <source>
        <dbReference type="ARBA" id="ARBA00022692"/>
    </source>
</evidence>
<feature type="transmembrane region" description="Helical" evidence="5">
    <location>
        <begin position="85"/>
        <end position="104"/>
    </location>
</feature>
<keyword evidence="7" id="KW-1185">Reference proteome</keyword>
<dbReference type="AlphaFoldDB" id="A0A8J3D6B0"/>
<gene>
    <name evidence="6" type="ORF">GCM10007390_51390</name>
</gene>
<sequence>MKTTLASQSFRDFLSQTLREAPRKLPATLLALLGYYSLPLCAHPYLLFSLPMLGPVLACGLVFLTQPLASKTQLRQPQDRNTMRYLMWATLVSQMVTVAEWAYFSPDHSFRWSNAAMGGLALMALGLVVRVAAITELGKYFANIVYIRHDHQLIQTGTYRYVRHGSYTGAYLIALGIGVSLSAWVGVGVSVVVLGWAYYYRIKQEEKVLTDRFGDDYRAYQLRTWMLIPFVL</sequence>
<accession>A0A8J3D6B0</accession>
<name>A0A8J3D6B0_9BACT</name>
<dbReference type="InterPro" id="IPR007269">
    <property type="entry name" value="ICMT_MeTrfase"/>
</dbReference>
<proteinExistence type="predicted"/>
<evidence type="ECO:0000256" key="3">
    <source>
        <dbReference type="ARBA" id="ARBA00022989"/>
    </source>
</evidence>
<evidence type="ECO:0000256" key="4">
    <source>
        <dbReference type="ARBA" id="ARBA00023136"/>
    </source>
</evidence>
<comment type="subcellular location">
    <subcellularLocation>
        <location evidence="1">Membrane</location>
        <topology evidence="1">Multi-pass membrane protein</topology>
    </subcellularLocation>
</comment>
<comment type="caution">
    <text evidence="6">The sequence shown here is derived from an EMBL/GenBank/DDBJ whole genome shotgun (WGS) entry which is preliminary data.</text>
</comment>
<dbReference type="Proteomes" id="UP000598271">
    <property type="component" value="Unassembled WGS sequence"/>
</dbReference>
<feature type="transmembrane region" description="Helical" evidence="5">
    <location>
        <begin position="170"/>
        <end position="199"/>
    </location>
</feature>
<evidence type="ECO:0008006" key="8">
    <source>
        <dbReference type="Google" id="ProtNLM"/>
    </source>
</evidence>
<dbReference type="GO" id="GO:0016020">
    <property type="term" value="C:membrane"/>
    <property type="evidence" value="ECO:0007669"/>
    <property type="project" value="UniProtKB-SubCell"/>
</dbReference>
<evidence type="ECO:0000256" key="1">
    <source>
        <dbReference type="ARBA" id="ARBA00004141"/>
    </source>
</evidence>